<feature type="compositionally biased region" description="Basic and acidic residues" evidence="1">
    <location>
        <begin position="87"/>
        <end position="101"/>
    </location>
</feature>
<dbReference type="AlphaFoldDB" id="A0A8B6XCV0"/>
<name>A0A8B6XCV0_9BURK</name>
<evidence type="ECO:0000313" key="4">
    <source>
        <dbReference type="RefSeq" id="WP_169732547.1"/>
    </source>
</evidence>
<keyword evidence="2" id="KW-0812">Transmembrane</keyword>
<dbReference type="RefSeq" id="WP_169732547.1">
    <property type="nucleotide sequence ID" value="NZ_AXWS01000018.1"/>
</dbReference>
<keyword evidence="3" id="KW-1185">Reference proteome</keyword>
<proteinExistence type="predicted"/>
<feature type="transmembrane region" description="Helical" evidence="2">
    <location>
        <begin position="40"/>
        <end position="61"/>
    </location>
</feature>
<organism evidence="3 4">
    <name type="scientific">Derxia gummosa DSM 723</name>
    <dbReference type="NCBI Taxonomy" id="1121388"/>
    <lineage>
        <taxon>Bacteria</taxon>
        <taxon>Pseudomonadati</taxon>
        <taxon>Pseudomonadota</taxon>
        <taxon>Betaproteobacteria</taxon>
        <taxon>Burkholderiales</taxon>
        <taxon>Alcaligenaceae</taxon>
        <taxon>Derxia</taxon>
    </lineage>
</organism>
<reference evidence="4" key="1">
    <citation type="submission" date="2025-08" db="UniProtKB">
        <authorList>
            <consortium name="RefSeq"/>
        </authorList>
    </citation>
    <scope>IDENTIFICATION</scope>
</reference>
<protein>
    <submittedName>
        <fullName evidence="4">Uncharacterized protein</fullName>
    </submittedName>
</protein>
<evidence type="ECO:0000256" key="1">
    <source>
        <dbReference type="SAM" id="MobiDB-lite"/>
    </source>
</evidence>
<dbReference type="Proteomes" id="UP000675920">
    <property type="component" value="Unplaced"/>
</dbReference>
<feature type="region of interest" description="Disordered" evidence="1">
    <location>
        <begin position="71"/>
        <end position="101"/>
    </location>
</feature>
<keyword evidence="2" id="KW-0472">Membrane</keyword>
<evidence type="ECO:0000256" key="2">
    <source>
        <dbReference type="SAM" id="Phobius"/>
    </source>
</evidence>
<keyword evidence="2" id="KW-1133">Transmembrane helix</keyword>
<accession>A0A8B6XCV0</accession>
<evidence type="ECO:0000313" key="3">
    <source>
        <dbReference type="Proteomes" id="UP000675920"/>
    </source>
</evidence>
<sequence>MSATRGAAGAVAGWALPAFDARRAAAMARRRIRILAAGEIMWLMLVEALFALGLLMFIVWWTMATPRETESGVHEVEAGNFEISPPMDRDTEPDRDPRREG</sequence>